<feature type="transmembrane region" description="Helical" evidence="6">
    <location>
        <begin position="128"/>
        <end position="152"/>
    </location>
</feature>
<sequence length="442" mass="45505">MSTSPSGRTAPVVEGHRAVPWWLLAGTGVLTQLLTMAAGVMAARMLGVEGRGQVLLVATLAAVAAQLTLGGGLPNAITKQLAERAIPARDGLRGLTRQWLPLGVGAGVVAAAYFLLIHRDDIGVDTLLLALAVVLTALQAMAARILMGAMLGEGTEPIRIALTGVLPQVAVVIAFGACLLFGWDLGPVAVPFVIVAFSGGVLIARVTSLRPSLGPDAPGLDPDELRALARRGHVSSVGPIDGLALDRFLVGSLLGNAMLGLYGVAYALSALHNVLGMSLAGVALPRLSVLQTNPEAEREYVRKTLGLTAVLMIAVTVPLELLMEPVVRWTFGREFLPAVECARWVVLAAGLLGMRRVLISVLQARDHGRYASVVEFVLAAALAAGIVVAALNESLVLVGILLLAVSAAACVLLGYGVLVTHASGHRPENGSVGPASESAAGA</sequence>
<feature type="transmembrane region" description="Helical" evidence="6">
    <location>
        <begin position="158"/>
        <end position="181"/>
    </location>
</feature>
<evidence type="ECO:0000256" key="4">
    <source>
        <dbReference type="ARBA" id="ARBA00022989"/>
    </source>
</evidence>
<accession>A0ABW3W4Q6</accession>
<keyword evidence="5 6" id="KW-0472">Membrane</keyword>
<proteinExistence type="predicted"/>
<feature type="transmembrane region" description="Helical" evidence="6">
    <location>
        <begin position="259"/>
        <end position="284"/>
    </location>
</feature>
<feature type="transmembrane region" description="Helical" evidence="6">
    <location>
        <begin position="305"/>
        <end position="323"/>
    </location>
</feature>
<dbReference type="EMBL" id="JBHTLX010000023">
    <property type="protein sequence ID" value="MFD1249832.1"/>
    <property type="molecule type" value="Genomic_DNA"/>
</dbReference>
<evidence type="ECO:0000256" key="3">
    <source>
        <dbReference type="ARBA" id="ARBA00022692"/>
    </source>
</evidence>
<organism evidence="7 8">
    <name type="scientific">Nocardioides ginsengisoli</name>
    <dbReference type="NCBI Taxonomy" id="363868"/>
    <lineage>
        <taxon>Bacteria</taxon>
        <taxon>Bacillati</taxon>
        <taxon>Actinomycetota</taxon>
        <taxon>Actinomycetes</taxon>
        <taxon>Propionibacteriales</taxon>
        <taxon>Nocardioidaceae</taxon>
        <taxon>Nocardioides</taxon>
    </lineage>
</organism>
<feature type="transmembrane region" description="Helical" evidence="6">
    <location>
        <begin position="54"/>
        <end position="78"/>
    </location>
</feature>
<dbReference type="PANTHER" id="PTHR30250:SF11">
    <property type="entry name" value="O-ANTIGEN TRANSPORTER-RELATED"/>
    <property type="match status" value="1"/>
</dbReference>
<keyword evidence="4 6" id="KW-1133">Transmembrane helix</keyword>
<protein>
    <submittedName>
        <fullName evidence="7">Lipopolysaccharide biosynthesis protein</fullName>
    </submittedName>
</protein>
<feature type="transmembrane region" description="Helical" evidence="6">
    <location>
        <begin position="335"/>
        <end position="358"/>
    </location>
</feature>
<dbReference type="Proteomes" id="UP001597229">
    <property type="component" value="Unassembled WGS sequence"/>
</dbReference>
<feature type="transmembrane region" description="Helical" evidence="6">
    <location>
        <begin position="98"/>
        <end position="116"/>
    </location>
</feature>
<reference evidence="8" key="1">
    <citation type="journal article" date="2019" name="Int. J. Syst. Evol. Microbiol.">
        <title>The Global Catalogue of Microorganisms (GCM) 10K type strain sequencing project: providing services to taxonomists for standard genome sequencing and annotation.</title>
        <authorList>
            <consortium name="The Broad Institute Genomics Platform"/>
            <consortium name="The Broad Institute Genome Sequencing Center for Infectious Disease"/>
            <person name="Wu L."/>
            <person name="Ma J."/>
        </authorList>
    </citation>
    <scope>NUCLEOTIDE SEQUENCE [LARGE SCALE GENOMIC DNA]</scope>
    <source>
        <strain evidence="8">CCUG 52478</strain>
    </source>
</reference>
<comment type="caution">
    <text evidence="7">The sequence shown here is derived from an EMBL/GenBank/DDBJ whole genome shotgun (WGS) entry which is preliminary data.</text>
</comment>
<keyword evidence="3 6" id="KW-0812">Transmembrane</keyword>
<feature type="transmembrane region" description="Helical" evidence="6">
    <location>
        <begin position="20"/>
        <end position="42"/>
    </location>
</feature>
<comment type="subcellular location">
    <subcellularLocation>
        <location evidence="1">Cell membrane</location>
        <topology evidence="1">Multi-pass membrane protein</topology>
    </subcellularLocation>
</comment>
<keyword evidence="8" id="KW-1185">Reference proteome</keyword>
<feature type="transmembrane region" description="Helical" evidence="6">
    <location>
        <begin position="397"/>
        <end position="418"/>
    </location>
</feature>
<feature type="transmembrane region" description="Helical" evidence="6">
    <location>
        <begin position="370"/>
        <end position="391"/>
    </location>
</feature>
<name>A0ABW3W4Q6_9ACTN</name>
<dbReference type="RefSeq" id="WP_367920353.1">
    <property type="nucleotide sequence ID" value="NZ_BAABAC010000030.1"/>
</dbReference>
<dbReference type="PANTHER" id="PTHR30250">
    <property type="entry name" value="PST FAMILY PREDICTED COLANIC ACID TRANSPORTER"/>
    <property type="match status" value="1"/>
</dbReference>
<evidence type="ECO:0000256" key="6">
    <source>
        <dbReference type="SAM" id="Phobius"/>
    </source>
</evidence>
<gene>
    <name evidence="7" type="ORF">ACFQ3F_18680</name>
</gene>
<feature type="transmembrane region" description="Helical" evidence="6">
    <location>
        <begin position="188"/>
        <end position="206"/>
    </location>
</feature>
<evidence type="ECO:0000256" key="5">
    <source>
        <dbReference type="ARBA" id="ARBA00023136"/>
    </source>
</evidence>
<evidence type="ECO:0000256" key="1">
    <source>
        <dbReference type="ARBA" id="ARBA00004651"/>
    </source>
</evidence>
<evidence type="ECO:0000313" key="8">
    <source>
        <dbReference type="Proteomes" id="UP001597229"/>
    </source>
</evidence>
<evidence type="ECO:0000313" key="7">
    <source>
        <dbReference type="EMBL" id="MFD1249832.1"/>
    </source>
</evidence>
<keyword evidence="2" id="KW-1003">Cell membrane</keyword>
<dbReference type="Pfam" id="PF13440">
    <property type="entry name" value="Polysacc_synt_3"/>
    <property type="match status" value="1"/>
</dbReference>
<dbReference type="InterPro" id="IPR050833">
    <property type="entry name" value="Poly_Biosynth_Transport"/>
</dbReference>
<evidence type="ECO:0000256" key="2">
    <source>
        <dbReference type="ARBA" id="ARBA00022475"/>
    </source>
</evidence>